<dbReference type="RefSeq" id="WP_135402585.1">
    <property type="nucleotide sequence ID" value="NZ_SRME01000001.1"/>
</dbReference>
<gene>
    <name evidence="1" type="ORF">E4650_02790</name>
</gene>
<dbReference type="AlphaFoldDB" id="A0A4Z0W5K8"/>
<dbReference type="EMBL" id="SRME01000001">
    <property type="protein sequence ID" value="TGG89136.1"/>
    <property type="molecule type" value="Genomic_DNA"/>
</dbReference>
<dbReference type="Proteomes" id="UP000297288">
    <property type="component" value="Unassembled WGS sequence"/>
</dbReference>
<organism evidence="1 2">
    <name type="scientific">Geotoga petraea</name>
    <dbReference type="NCBI Taxonomy" id="28234"/>
    <lineage>
        <taxon>Bacteria</taxon>
        <taxon>Thermotogati</taxon>
        <taxon>Thermotogota</taxon>
        <taxon>Thermotogae</taxon>
        <taxon>Petrotogales</taxon>
        <taxon>Petrotogaceae</taxon>
        <taxon>Geotoga</taxon>
    </lineage>
</organism>
<sequence>MYKETLSTLLSFVGKDILKEKNINKLEESIFSKLNKKEEFIEIVDYLEGLEDFSIKNQLYEMLKIKAFDLLKIVYSEDLIKYGDLKYEISIDFEDFRSIIEFIDVDEIKGEKIFNILSPKISVRLSTLNEIVNGESSSNRIWYENEIKGVLNRLKPLTKKFLKMLIEKGKMDSDEIVKELDLKNYRSISALVSAISRNSPKDKEKLVFKDGNSIKINQKYIDLISKHVNN</sequence>
<proteinExistence type="predicted"/>
<dbReference type="OrthoDB" id="46136at2"/>
<protein>
    <submittedName>
        <fullName evidence="1">Uncharacterized protein</fullName>
    </submittedName>
</protein>
<reference evidence="1 2" key="1">
    <citation type="submission" date="2019-04" db="EMBL/GenBank/DDBJ databases">
        <title>Draft genome sequence data and analysis of a Fermenting Bacterium, Geotoga petraea strain HO-Geo1, isolated from heavy-oil petroleum reservoir in Russia.</title>
        <authorList>
            <person name="Grouzdev D.S."/>
            <person name="Semenova E.M."/>
            <person name="Sokolova D.S."/>
            <person name="Tourova T.P."/>
            <person name="Poltaraus A.B."/>
            <person name="Nazina T.N."/>
        </authorList>
    </citation>
    <scope>NUCLEOTIDE SEQUENCE [LARGE SCALE GENOMIC DNA]</scope>
    <source>
        <strain evidence="1 2">HO-Geo1</strain>
    </source>
</reference>
<accession>A0A4Z0W5K8</accession>
<comment type="caution">
    <text evidence="1">The sequence shown here is derived from an EMBL/GenBank/DDBJ whole genome shotgun (WGS) entry which is preliminary data.</text>
</comment>
<evidence type="ECO:0000313" key="1">
    <source>
        <dbReference type="EMBL" id="TGG89136.1"/>
    </source>
</evidence>
<name>A0A4Z0W5K8_9BACT</name>
<evidence type="ECO:0000313" key="2">
    <source>
        <dbReference type="Proteomes" id="UP000297288"/>
    </source>
</evidence>